<gene>
    <name evidence="1" type="ORF">LCGC14_1923160</name>
</gene>
<evidence type="ECO:0000313" key="1">
    <source>
        <dbReference type="EMBL" id="KKL88590.1"/>
    </source>
</evidence>
<name>A0A0F9I433_9ZZZZ</name>
<accession>A0A0F9I433</accession>
<proteinExistence type="predicted"/>
<sequence length="132" mass="15443">MKCSKCGKSLTLEQKTEVICETFPTLEWKYDRIHDSWYGVLKERTWIETRANPYSKKIAKCKKGPSLEEELVLLREEVEGLKVELGKKMYQKETEKILEEWRVWSSGAFVDCRGWYDGPNGSVAIIYSNMHT</sequence>
<reference evidence="1" key="1">
    <citation type="journal article" date="2015" name="Nature">
        <title>Complex archaea that bridge the gap between prokaryotes and eukaryotes.</title>
        <authorList>
            <person name="Spang A."/>
            <person name="Saw J.H."/>
            <person name="Jorgensen S.L."/>
            <person name="Zaremba-Niedzwiedzka K."/>
            <person name="Martijn J."/>
            <person name="Lind A.E."/>
            <person name="van Eijk R."/>
            <person name="Schleper C."/>
            <person name="Guy L."/>
            <person name="Ettema T.J."/>
        </authorList>
    </citation>
    <scope>NUCLEOTIDE SEQUENCE</scope>
</reference>
<dbReference type="EMBL" id="LAZR01020521">
    <property type="protein sequence ID" value="KKL88590.1"/>
    <property type="molecule type" value="Genomic_DNA"/>
</dbReference>
<dbReference type="AlphaFoldDB" id="A0A0F9I433"/>
<organism evidence="1">
    <name type="scientific">marine sediment metagenome</name>
    <dbReference type="NCBI Taxonomy" id="412755"/>
    <lineage>
        <taxon>unclassified sequences</taxon>
        <taxon>metagenomes</taxon>
        <taxon>ecological metagenomes</taxon>
    </lineage>
</organism>
<protein>
    <submittedName>
        <fullName evidence="1">Uncharacterized protein</fullName>
    </submittedName>
</protein>
<comment type="caution">
    <text evidence="1">The sequence shown here is derived from an EMBL/GenBank/DDBJ whole genome shotgun (WGS) entry which is preliminary data.</text>
</comment>